<reference evidence="2" key="1">
    <citation type="journal article" date="2019" name="Int. J. Syst. Evol. Microbiol.">
        <title>The Global Catalogue of Microorganisms (GCM) 10K type strain sequencing project: providing services to taxonomists for standard genome sequencing and annotation.</title>
        <authorList>
            <consortium name="The Broad Institute Genomics Platform"/>
            <consortium name="The Broad Institute Genome Sequencing Center for Infectious Disease"/>
            <person name="Wu L."/>
            <person name="Ma J."/>
        </authorList>
    </citation>
    <scope>NUCLEOTIDE SEQUENCE [LARGE SCALE GENOMIC DNA]</scope>
    <source>
        <strain evidence="2">CCUG 60742</strain>
    </source>
</reference>
<keyword evidence="2" id="KW-1185">Reference proteome</keyword>
<dbReference type="EMBL" id="JBHTIA010000002">
    <property type="protein sequence ID" value="MFD0763260.1"/>
    <property type="molecule type" value="Genomic_DNA"/>
</dbReference>
<gene>
    <name evidence="1" type="ORF">ACFQZI_00245</name>
</gene>
<protein>
    <submittedName>
        <fullName evidence="1">Uncharacterized protein</fullName>
    </submittedName>
</protein>
<organism evidence="1 2">
    <name type="scientific">Mucilaginibacter lutimaris</name>
    <dbReference type="NCBI Taxonomy" id="931629"/>
    <lineage>
        <taxon>Bacteria</taxon>
        <taxon>Pseudomonadati</taxon>
        <taxon>Bacteroidota</taxon>
        <taxon>Sphingobacteriia</taxon>
        <taxon>Sphingobacteriales</taxon>
        <taxon>Sphingobacteriaceae</taxon>
        <taxon>Mucilaginibacter</taxon>
    </lineage>
</organism>
<sequence>MTAEYKKKVDLQESDLQKFIGTYVDKHNKDEIQYITSLNGHLIHNSKQEAWSMRFFPISSISFRQ</sequence>
<name>A0ABW2Z9U2_9SPHI</name>
<accession>A0ABW2Z9U2</accession>
<proteinExistence type="predicted"/>
<dbReference type="Proteomes" id="UP001597073">
    <property type="component" value="Unassembled WGS sequence"/>
</dbReference>
<evidence type="ECO:0000313" key="2">
    <source>
        <dbReference type="Proteomes" id="UP001597073"/>
    </source>
</evidence>
<dbReference type="RefSeq" id="WP_377137165.1">
    <property type="nucleotide sequence ID" value="NZ_JBHTIA010000002.1"/>
</dbReference>
<evidence type="ECO:0000313" key="1">
    <source>
        <dbReference type="EMBL" id="MFD0763260.1"/>
    </source>
</evidence>
<comment type="caution">
    <text evidence="1">The sequence shown here is derived from an EMBL/GenBank/DDBJ whole genome shotgun (WGS) entry which is preliminary data.</text>
</comment>